<sequence length="258" mass="30673">MSVIRTDKWLLDLYDRPVELCEKLTAYFEDVYAPEIYNHLISHGMYRYPLKNGKEFVRQLQDNKVWELVQKEKRQLQKLWEGPSIPIFIFPSDPNNRKMKQEHNGKSGLAFNDKLFLFISKDNTEKEIKALFTHEYNHVCRLTSYSKKEEDYVLLDTIILEGLAENAVRERFGEKFVAGWTTYYSEDQLKELWNGLVLPNKNTLKMERKHQDILYGLRRYPKMIGYCIGYYLVTNYMKTNKLTSKELLEIKSDTIAQV</sequence>
<dbReference type="EMBL" id="NPOA01000008">
    <property type="protein sequence ID" value="PAV29195.1"/>
    <property type="molecule type" value="Genomic_DNA"/>
</dbReference>
<protein>
    <submittedName>
        <fullName evidence="2">Zn-dependent protease</fullName>
    </submittedName>
</protein>
<evidence type="ECO:0000313" key="2">
    <source>
        <dbReference type="EMBL" id="PAV29195.1"/>
    </source>
</evidence>
<dbReference type="GO" id="GO:0008233">
    <property type="term" value="F:peptidase activity"/>
    <property type="evidence" value="ECO:0007669"/>
    <property type="project" value="UniProtKB-KW"/>
</dbReference>
<dbReference type="AlphaFoldDB" id="A0A2A2IDI4"/>
<gene>
    <name evidence="2" type="ORF">CIL05_12415</name>
</gene>
<evidence type="ECO:0000313" key="3">
    <source>
        <dbReference type="Proteomes" id="UP000218887"/>
    </source>
</evidence>
<keyword evidence="3" id="KW-1185">Reference proteome</keyword>
<comment type="caution">
    <text evidence="2">The sequence shown here is derived from an EMBL/GenBank/DDBJ whole genome shotgun (WGS) entry which is preliminary data.</text>
</comment>
<reference evidence="2 3" key="1">
    <citation type="submission" date="2017-08" db="EMBL/GenBank/DDBJ databases">
        <title>Virgibacillus indicus sp. nov. and Virgibacillus profoundi sp. nov, two moderately halophilic bacteria isolated from marine sediment by using the Microfluidic Streak Plate.</title>
        <authorList>
            <person name="Xu B."/>
            <person name="Hu B."/>
            <person name="Wang J."/>
            <person name="Zhu Y."/>
            <person name="Huang L."/>
            <person name="Du W."/>
            <person name="Huang Y."/>
        </authorList>
    </citation>
    <scope>NUCLEOTIDE SEQUENCE [LARGE SCALE GENOMIC DNA]</scope>
    <source>
        <strain evidence="2 3">IO3-P3-H5</strain>
    </source>
</reference>
<organism evidence="2 3">
    <name type="scientific">Virgibacillus profundi</name>
    <dbReference type="NCBI Taxonomy" id="2024555"/>
    <lineage>
        <taxon>Bacteria</taxon>
        <taxon>Bacillati</taxon>
        <taxon>Bacillota</taxon>
        <taxon>Bacilli</taxon>
        <taxon>Bacillales</taxon>
        <taxon>Bacillaceae</taxon>
        <taxon>Virgibacillus</taxon>
    </lineage>
</organism>
<name>A0A2A2IDI4_9BACI</name>
<accession>A0A2A2IDI4</accession>
<dbReference type="Proteomes" id="UP000218887">
    <property type="component" value="Unassembled WGS sequence"/>
</dbReference>
<dbReference type="OrthoDB" id="2449457at2"/>
<dbReference type="RefSeq" id="WP_095655866.1">
    <property type="nucleotide sequence ID" value="NZ_NPOA01000008.1"/>
</dbReference>
<keyword evidence="2" id="KW-0378">Hydrolase</keyword>
<dbReference type="InterPro" id="IPR018728">
    <property type="entry name" value="DUF2268"/>
</dbReference>
<keyword evidence="2" id="KW-0645">Protease</keyword>
<proteinExistence type="predicted"/>
<dbReference type="Pfam" id="PF10026">
    <property type="entry name" value="DUF2268"/>
    <property type="match status" value="1"/>
</dbReference>
<dbReference type="GO" id="GO:0006508">
    <property type="term" value="P:proteolysis"/>
    <property type="evidence" value="ECO:0007669"/>
    <property type="project" value="UniProtKB-KW"/>
</dbReference>
<feature type="domain" description="DUF2268" evidence="1">
    <location>
        <begin position="65"/>
        <end position="256"/>
    </location>
</feature>
<evidence type="ECO:0000259" key="1">
    <source>
        <dbReference type="Pfam" id="PF10026"/>
    </source>
</evidence>